<dbReference type="InterPro" id="IPR012338">
    <property type="entry name" value="Beta-lactam/transpept-like"/>
</dbReference>
<evidence type="ECO:0000256" key="7">
    <source>
        <dbReference type="PIRSR" id="PIRSR602137-50"/>
    </source>
</evidence>
<evidence type="ECO:0000256" key="3">
    <source>
        <dbReference type="ARBA" id="ARBA00012865"/>
    </source>
</evidence>
<protein>
    <recommendedName>
        <fullName evidence="3 8">Beta-lactamase</fullName>
        <ecNumber evidence="3 8">3.5.2.6</ecNumber>
    </recommendedName>
</protein>
<dbReference type="Pfam" id="PF00905">
    <property type="entry name" value="Transpeptidase"/>
    <property type="match status" value="1"/>
</dbReference>
<evidence type="ECO:0000313" key="12">
    <source>
        <dbReference type="EMBL" id="RYJ61733.1"/>
    </source>
</evidence>
<dbReference type="Gene3D" id="3.40.710.10">
    <property type="entry name" value="DD-peptidase/beta-lactamase superfamily"/>
    <property type="match status" value="1"/>
</dbReference>
<evidence type="ECO:0000256" key="8">
    <source>
        <dbReference type="RuleBase" id="RU361140"/>
    </source>
</evidence>
<keyword evidence="6 8" id="KW-0046">Antibiotic resistance</keyword>
<feature type="modified residue" description="N6-carboxylysine" evidence="7">
    <location>
        <position position="66"/>
    </location>
</feature>
<reference evidence="11 13" key="1">
    <citation type="submission" date="2018-10" db="EMBL/GenBank/DDBJ databases">
        <title>Pseudomonas songnenensis NEAU-ST5-5(T) genome.</title>
        <authorList>
            <person name="Pengp J."/>
            <person name="Liu Z.-P."/>
        </authorList>
    </citation>
    <scope>NUCLEOTIDE SEQUENCE [LARGE SCALE GENOMIC DNA]</scope>
    <source>
        <strain evidence="11 13">NEAU-ST5-5</strain>
    </source>
</reference>
<dbReference type="Proteomes" id="UP000279228">
    <property type="component" value="Unassembled WGS sequence"/>
</dbReference>
<evidence type="ECO:0000256" key="5">
    <source>
        <dbReference type="ARBA" id="ARBA00022801"/>
    </source>
</evidence>
<evidence type="ECO:0000256" key="6">
    <source>
        <dbReference type="ARBA" id="ARBA00023251"/>
    </source>
</evidence>
<dbReference type="EC" id="3.5.2.6" evidence="3 8"/>
<reference evidence="12 14" key="2">
    <citation type="submission" date="2019-01" db="EMBL/GenBank/DDBJ databases">
        <title>High-quality draft genome of. Pseudomonas songnenensis str. L103, a full-fledged denitrifier isolated from 100 meters deep aquifer in a heavily nitrogen fertilized agricultural area.</title>
        <authorList>
            <person name="Liu M."/>
            <person name="Liu B."/>
        </authorList>
    </citation>
    <scope>NUCLEOTIDE SEQUENCE [LARGE SCALE GENOMIC DNA]</scope>
    <source>
        <strain evidence="12 14">L103</strain>
    </source>
</reference>
<dbReference type="AlphaFoldDB" id="A0A482U0Y2"/>
<dbReference type="EMBL" id="RWYU02000005">
    <property type="protein sequence ID" value="RYJ61733.1"/>
    <property type="molecule type" value="Genomic_DNA"/>
</dbReference>
<keyword evidence="13" id="KW-1185">Reference proteome</keyword>
<evidence type="ECO:0000256" key="9">
    <source>
        <dbReference type="SAM" id="SignalP"/>
    </source>
</evidence>
<dbReference type="SUPFAM" id="SSF56601">
    <property type="entry name" value="beta-lactamase/transpeptidase-like"/>
    <property type="match status" value="1"/>
</dbReference>
<name>A0A482U0Y2_9PSED</name>
<comment type="catalytic activity">
    <reaction evidence="1 8">
        <text>a beta-lactam + H2O = a substituted beta-amino acid</text>
        <dbReference type="Rhea" id="RHEA:20401"/>
        <dbReference type="ChEBI" id="CHEBI:15377"/>
        <dbReference type="ChEBI" id="CHEBI:35627"/>
        <dbReference type="ChEBI" id="CHEBI:140347"/>
        <dbReference type="EC" id="3.5.2.6"/>
    </reaction>
</comment>
<dbReference type="RefSeq" id="WP_122098451.1">
    <property type="nucleotide sequence ID" value="NZ_JAMOHS010000024.1"/>
</dbReference>
<comment type="similarity">
    <text evidence="2 8">Belongs to the class-D beta-lactamase family.</text>
</comment>
<dbReference type="OrthoDB" id="9762883at2"/>
<feature type="domain" description="Penicillin-binding protein transpeptidase" evidence="10">
    <location>
        <begin position="35"/>
        <end position="249"/>
    </location>
</feature>
<keyword evidence="5 8" id="KW-0378">Hydrolase</keyword>
<feature type="chain" id="PRO_5020418635" description="Beta-lactamase" evidence="9">
    <location>
        <begin position="20"/>
        <end position="260"/>
    </location>
</feature>
<evidence type="ECO:0000256" key="4">
    <source>
        <dbReference type="ARBA" id="ARBA00022729"/>
    </source>
</evidence>
<evidence type="ECO:0000259" key="10">
    <source>
        <dbReference type="Pfam" id="PF00905"/>
    </source>
</evidence>
<evidence type="ECO:0000256" key="2">
    <source>
        <dbReference type="ARBA" id="ARBA00007898"/>
    </source>
</evidence>
<dbReference type="GO" id="GO:0046677">
    <property type="term" value="P:response to antibiotic"/>
    <property type="evidence" value="ECO:0007669"/>
    <property type="project" value="UniProtKB-UniRule"/>
</dbReference>
<dbReference type="GO" id="GO:0008658">
    <property type="term" value="F:penicillin binding"/>
    <property type="evidence" value="ECO:0007669"/>
    <property type="project" value="InterPro"/>
</dbReference>
<feature type="active site" description="Acyl-ester intermediate" evidence="7">
    <location>
        <position position="63"/>
    </location>
</feature>
<feature type="signal peptide" evidence="9">
    <location>
        <begin position="1"/>
        <end position="19"/>
    </location>
</feature>
<proteinExistence type="inferred from homology"/>
<dbReference type="InterPro" id="IPR001460">
    <property type="entry name" value="PCN-bd_Tpept"/>
</dbReference>
<comment type="caution">
    <text evidence="12">The sequence shown here is derived from an EMBL/GenBank/DDBJ whole genome shotgun (WGS) entry which is preliminary data.</text>
</comment>
<dbReference type="GO" id="GO:0008800">
    <property type="term" value="F:beta-lactamase activity"/>
    <property type="evidence" value="ECO:0007669"/>
    <property type="project" value="UniProtKB-UniRule"/>
</dbReference>
<dbReference type="GO" id="GO:0017001">
    <property type="term" value="P:antibiotic catabolic process"/>
    <property type="evidence" value="ECO:0007669"/>
    <property type="project" value="InterPro"/>
</dbReference>
<sequence length="260" mass="29075">MPYLFLSTLLLALSGIAQAEDAEIAHLFGKAGVEGTLVIESAATGQRYVHNEARAKQPFTAASTFKVLNTLIALEEGAIAGADEVIAWDGTHYEIEDWNRDQTLKSAFKVSCVWCYQWLARRVGAQAYPSHVRQADYGELREPFNDTEFWLDGSLIVSAEQQVAFLRRVVERSLPYRAGSYDTLRAIMQVDSTPAYRLYAKTGWATRSTPGIGWYVGYVELEENIWLFALNIDTRGATDLPLRQQIVLEALRAKALLPPL</sequence>
<organism evidence="12 14">
    <name type="scientific">Pseudomonas songnenensis</name>
    <dbReference type="NCBI Taxonomy" id="1176259"/>
    <lineage>
        <taxon>Bacteria</taxon>
        <taxon>Pseudomonadati</taxon>
        <taxon>Pseudomonadota</taxon>
        <taxon>Gammaproteobacteria</taxon>
        <taxon>Pseudomonadales</taxon>
        <taxon>Pseudomonadaceae</taxon>
        <taxon>Pseudomonas</taxon>
    </lineage>
</organism>
<accession>A0A482U0Y2</accession>
<dbReference type="NCBIfam" id="NF012161">
    <property type="entry name" value="bla_class_D_main"/>
    <property type="match status" value="1"/>
</dbReference>
<gene>
    <name evidence="12" type="primary">blaOXA</name>
    <name evidence="11" type="ORF">EA798_06655</name>
    <name evidence="12" type="ORF">EJA06_013565</name>
</gene>
<evidence type="ECO:0000313" key="13">
    <source>
        <dbReference type="Proteomes" id="UP000279228"/>
    </source>
</evidence>
<dbReference type="EMBL" id="RFFN01000002">
    <property type="protein sequence ID" value="RMH98084.1"/>
    <property type="molecule type" value="Genomic_DNA"/>
</dbReference>
<dbReference type="Proteomes" id="UP000282800">
    <property type="component" value="Unassembled WGS sequence"/>
</dbReference>
<evidence type="ECO:0000313" key="14">
    <source>
        <dbReference type="Proteomes" id="UP000282800"/>
    </source>
</evidence>
<keyword evidence="4 9" id="KW-0732">Signal</keyword>
<dbReference type="InterPro" id="IPR002137">
    <property type="entry name" value="Beta-lactam_class-D_AS"/>
</dbReference>
<dbReference type="PROSITE" id="PS00337">
    <property type="entry name" value="BETA_LACTAMASE_D"/>
    <property type="match status" value="1"/>
</dbReference>
<evidence type="ECO:0000256" key="1">
    <source>
        <dbReference type="ARBA" id="ARBA00001526"/>
    </source>
</evidence>
<evidence type="ECO:0000313" key="11">
    <source>
        <dbReference type="EMBL" id="RMH98084.1"/>
    </source>
</evidence>